<keyword evidence="8" id="KW-1185">Reference proteome</keyword>
<name>A0A7W9HE69_9PSEU</name>
<dbReference type="InterPro" id="IPR024079">
    <property type="entry name" value="MetalloPept_cat_dom_sf"/>
</dbReference>
<evidence type="ECO:0000313" key="8">
    <source>
        <dbReference type="Proteomes" id="UP000552097"/>
    </source>
</evidence>
<feature type="domain" description="Peptidase M10 metallopeptidase" evidence="6">
    <location>
        <begin position="222"/>
        <end position="260"/>
    </location>
</feature>
<evidence type="ECO:0000313" key="7">
    <source>
        <dbReference type="EMBL" id="MBB5800550.1"/>
    </source>
</evidence>
<dbReference type="EMBL" id="JACHMO010000001">
    <property type="protein sequence ID" value="MBB5800550.1"/>
    <property type="molecule type" value="Genomic_DNA"/>
</dbReference>
<protein>
    <recommendedName>
        <fullName evidence="6">Peptidase M10 metallopeptidase domain-containing protein</fullName>
    </recommendedName>
</protein>
<accession>A0A7W9HE69</accession>
<dbReference type="RefSeq" id="WP_184915184.1">
    <property type="nucleotide sequence ID" value="NZ_JACHMO010000001.1"/>
</dbReference>
<keyword evidence="2" id="KW-0479">Metal-binding</keyword>
<gene>
    <name evidence="7" type="ORF">F4560_000318</name>
</gene>
<proteinExistence type="predicted"/>
<dbReference type="SUPFAM" id="SSF55486">
    <property type="entry name" value="Metalloproteases ('zincins'), catalytic domain"/>
    <property type="match status" value="1"/>
</dbReference>
<dbReference type="Pfam" id="PF00413">
    <property type="entry name" value="Peptidase_M10"/>
    <property type="match status" value="1"/>
</dbReference>
<evidence type="ECO:0000256" key="3">
    <source>
        <dbReference type="ARBA" id="ARBA00022801"/>
    </source>
</evidence>
<keyword evidence="5" id="KW-0732">Signal</keyword>
<organism evidence="7 8">
    <name type="scientific">Saccharothrix ecbatanensis</name>
    <dbReference type="NCBI Taxonomy" id="1105145"/>
    <lineage>
        <taxon>Bacteria</taxon>
        <taxon>Bacillati</taxon>
        <taxon>Actinomycetota</taxon>
        <taxon>Actinomycetes</taxon>
        <taxon>Pseudonocardiales</taxon>
        <taxon>Pseudonocardiaceae</taxon>
        <taxon>Saccharothrix</taxon>
    </lineage>
</organism>
<dbReference type="AlphaFoldDB" id="A0A7W9HE69"/>
<evidence type="ECO:0000256" key="5">
    <source>
        <dbReference type="SAM" id="SignalP"/>
    </source>
</evidence>
<keyword evidence="3" id="KW-0378">Hydrolase</keyword>
<feature type="chain" id="PRO_5038991436" description="Peptidase M10 metallopeptidase domain-containing protein" evidence="5">
    <location>
        <begin position="24"/>
        <end position="268"/>
    </location>
</feature>
<evidence type="ECO:0000256" key="4">
    <source>
        <dbReference type="ARBA" id="ARBA00022833"/>
    </source>
</evidence>
<comment type="caution">
    <text evidence="7">The sequence shown here is derived from an EMBL/GenBank/DDBJ whole genome shotgun (WGS) entry which is preliminary data.</text>
</comment>
<evidence type="ECO:0000256" key="1">
    <source>
        <dbReference type="ARBA" id="ARBA00022670"/>
    </source>
</evidence>
<dbReference type="Proteomes" id="UP000552097">
    <property type="component" value="Unassembled WGS sequence"/>
</dbReference>
<dbReference type="Gene3D" id="3.40.390.10">
    <property type="entry name" value="Collagenase (Catalytic Domain)"/>
    <property type="match status" value="1"/>
</dbReference>
<dbReference type="GO" id="GO:0008237">
    <property type="term" value="F:metallopeptidase activity"/>
    <property type="evidence" value="ECO:0007669"/>
    <property type="project" value="InterPro"/>
</dbReference>
<sequence>MRRRLAALVAVVFAVVPIGPAVGSAAAMPDRTAPDRTTPDRTTATVMSTQRNADGTVTQTTYTPAAGVAPADLARKLTANGVPGVALVDGTADVSAQVAACAYGTSRTWPTGTTCFSRWSYNGWARPQMYFRDRSNSLWPVGRAVTKWNETSGIDSHYRTFASGCPSTTVHCVIVYNAAYGKTGEWEDVVGLTRRSLNSAQTYTTGAYIALNESYGGTEAQRWNTACHEIGHVLGLDHNTSTASCLYTYRTSQRYPHADDFTLLERYY</sequence>
<dbReference type="InterPro" id="IPR001818">
    <property type="entry name" value="Pept_M10_metallopeptidase"/>
</dbReference>
<evidence type="ECO:0000256" key="2">
    <source>
        <dbReference type="ARBA" id="ARBA00022723"/>
    </source>
</evidence>
<keyword evidence="1" id="KW-0645">Protease</keyword>
<keyword evidence="4" id="KW-0862">Zinc</keyword>
<evidence type="ECO:0000259" key="6">
    <source>
        <dbReference type="Pfam" id="PF00413"/>
    </source>
</evidence>
<feature type="signal peptide" evidence="5">
    <location>
        <begin position="1"/>
        <end position="23"/>
    </location>
</feature>
<reference evidence="7 8" key="1">
    <citation type="submission" date="2020-08" db="EMBL/GenBank/DDBJ databases">
        <title>Sequencing the genomes of 1000 actinobacteria strains.</title>
        <authorList>
            <person name="Klenk H.-P."/>
        </authorList>
    </citation>
    <scope>NUCLEOTIDE SEQUENCE [LARGE SCALE GENOMIC DNA]</scope>
    <source>
        <strain evidence="7 8">DSM 45486</strain>
    </source>
</reference>